<name>A0A078AM00_STYLE</name>
<sequence length="370" mass="43705">MNKSSQDDNMNSNQKYNATSISDLKRIFEEKAKKNIEEKRKILEEVNAKKQNRPSLESETPRSNIQSDFQIFEKDECPPLQNNFFIKNDKQKQSQAKTLDNEPKILTKTIEKQSEKHVKFGFYQNQQQNQNQGTQNLAKTYQQAITTNYNKQNTEPIRHLSFKDDSGKKSENSSFIIQKESKNGFNYIKENHQNQLNQFELIRQQLIQSEERSQEQKKQHDNNNMSSQPQSEKFEDVELDTSISQFTLEINNHIESNKENTLVYGQSSRINELKSENLQIEKLTLNSLDLKMNRNIVHDQKCIIPQEEQEMKIFLNERVSKDQIVDDDKKKQVLINKYKQKEANVLKKINFNILFDKYTRVFQQPLSKVK</sequence>
<feature type="compositionally biased region" description="Polar residues" evidence="1">
    <location>
        <begin position="1"/>
        <end position="22"/>
    </location>
</feature>
<proteinExistence type="predicted"/>
<evidence type="ECO:0000313" key="2">
    <source>
        <dbReference type="EMBL" id="CDW83259.1"/>
    </source>
</evidence>
<protein>
    <submittedName>
        <fullName evidence="2">Uncharacterized protein</fullName>
    </submittedName>
</protein>
<reference evidence="2 3" key="1">
    <citation type="submission" date="2014-06" db="EMBL/GenBank/DDBJ databases">
        <authorList>
            <person name="Swart Estienne"/>
        </authorList>
    </citation>
    <scope>NUCLEOTIDE SEQUENCE [LARGE SCALE GENOMIC DNA]</scope>
    <source>
        <strain evidence="2 3">130c</strain>
    </source>
</reference>
<accession>A0A078AM00</accession>
<dbReference type="AlphaFoldDB" id="A0A078AM00"/>
<dbReference type="Proteomes" id="UP000039865">
    <property type="component" value="Unassembled WGS sequence"/>
</dbReference>
<dbReference type="EMBL" id="CCKQ01011692">
    <property type="protein sequence ID" value="CDW83259.1"/>
    <property type="molecule type" value="Genomic_DNA"/>
</dbReference>
<feature type="region of interest" description="Disordered" evidence="1">
    <location>
        <begin position="1"/>
        <end position="23"/>
    </location>
</feature>
<dbReference type="InParanoid" id="A0A078AM00"/>
<feature type="region of interest" description="Disordered" evidence="1">
    <location>
        <begin position="210"/>
        <end position="235"/>
    </location>
</feature>
<keyword evidence="3" id="KW-1185">Reference proteome</keyword>
<feature type="compositionally biased region" description="Basic and acidic residues" evidence="1">
    <location>
        <begin position="156"/>
        <end position="171"/>
    </location>
</feature>
<evidence type="ECO:0000256" key="1">
    <source>
        <dbReference type="SAM" id="MobiDB-lite"/>
    </source>
</evidence>
<feature type="compositionally biased region" description="Basic and acidic residues" evidence="1">
    <location>
        <begin position="210"/>
        <end position="221"/>
    </location>
</feature>
<organism evidence="2 3">
    <name type="scientific">Stylonychia lemnae</name>
    <name type="common">Ciliate</name>
    <dbReference type="NCBI Taxonomy" id="5949"/>
    <lineage>
        <taxon>Eukaryota</taxon>
        <taxon>Sar</taxon>
        <taxon>Alveolata</taxon>
        <taxon>Ciliophora</taxon>
        <taxon>Intramacronucleata</taxon>
        <taxon>Spirotrichea</taxon>
        <taxon>Stichotrichia</taxon>
        <taxon>Sporadotrichida</taxon>
        <taxon>Oxytrichidae</taxon>
        <taxon>Stylonychinae</taxon>
        <taxon>Stylonychia</taxon>
    </lineage>
</organism>
<feature type="compositionally biased region" description="Polar residues" evidence="1">
    <location>
        <begin position="222"/>
        <end position="231"/>
    </location>
</feature>
<gene>
    <name evidence="2" type="primary">Contig1690.g1835</name>
    <name evidence="2" type="ORF">STYLEM_12301</name>
</gene>
<feature type="region of interest" description="Disordered" evidence="1">
    <location>
        <begin position="153"/>
        <end position="172"/>
    </location>
</feature>
<evidence type="ECO:0000313" key="3">
    <source>
        <dbReference type="Proteomes" id="UP000039865"/>
    </source>
</evidence>